<dbReference type="InterPro" id="IPR013243">
    <property type="entry name" value="SCA7_dom"/>
</dbReference>
<dbReference type="Pfam" id="PF08313">
    <property type="entry name" value="SCA7"/>
    <property type="match status" value="1"/>
</dbReference>
<dbReference type="GO" id="GO:0031048">
    <property type="term" value="P:regulatory ncRNA-mediated heterochromatin formation"/>
    <property type="evidence" value="ECO:0007669"/>
    <property type="project" value="TreeGrafter"/>
</dbReference>
<sequence>MPNIKQEPGITSNGTGTNLRRKTPTNIESTDNNETNDNLDKDSSITGIGDSKNSKNIKSPRRENSITTNGVEPSDSGNSSSKRRASSPVREEGTKQPPEKKQKTKKEKEKKPKTNGRNKGPIDLDKQCGVVITLGAPPCTRSLTCKSHPMAAKRGVPGRSQPYDILLQQYQKKSIGRPQNNNQPGMKNEIGKKDGAKIEGIDKAEEDDVDPDNEVNLVMDAIRRSNPQPLARRQSFYAKRPRTNYFNYYHMISEAFQNINSEKFN</sequence>
<dbReference type="InterPro" id="IPR037804">
    <property type="entry name" value="SGF73"/>
</dbReference>
<name>A0A9N9AUG6_9GLOM</name>
<feature type="compositionally biased region" description="Polar residues" evidence="1">
    <location>
        <begin position="9"/>
        <end position="36"/>
    </location>
</feature>
<organism evidence="3 4">
    <name type="scientific">Ambispora gerdemannii</name>
    <dbReference type="NCBI Taxonomy" id="144530"/>
    <lineage>
        <taxon>Eukaryota</taxon>
        <taxon>Fungi</taxon>
        <taxon>Fungi incertae sedis</taxon>
        <taxon>Mucoromycota</taxon>
        <taxon>Glomeromycotina</taxon>
        <taxon>Glomeromycetes</taxon>
        <taxon>Archaeosporales</taxon>
        <taxon>Ambisporaceae</taxon>
        <taxon>Ambispora</taxon>
    </lineage>
</organism>
<dbReference type="GO" id="GO:0000124">
    <property type="term" value="C:SAGA complex"/>
    <property type="evidence" value="ECO:0007669"/>
    <property type="project" value="InterPro"/>
</dbReference>
<dbReference type="GO" id="GO:0006357">
    <property type="term" value="P:regulation of transcription by RNA polymerase II"/>
    <property type="evidence" value="ECO:0007669"/>
    <property type="project" value="TreeGrafter"/>
</dbReference>
<reference evidence="3" key="1">
    <citation type="submission" date="2021-06" db="EMBL/GenBank/DDBJ databases">
        <authorList>
            <person name="Kallberg Y."/>
            <person name="Tangrot J."/>
            <person name="Rosling A."/>
        </authorList>
    </citation>
    <scope>NUCLEOTIDE SEQUENCE</scope>
    <source>
        <strain evidence="3">MT106</strain>
    </source>
</reference>
<dbReference type="EMBL" id="CAJVPL010000950">
    <property type="protein sequence ID" value="CAG8542711.1"/>
    <property type="molecule type" value="Genomic_DNA"/>
</dbReference>
<proteinExistence type="predicted"/>
<dbReference type="Proteomes" id="UP000789831">
    <property type="component" value="Unassembled WGS sequence"/>
</dbReference>
<accession>A0A9N9AUG6</accession>
<evidence type="ECO:0000256" key="1">
    <source>
        <dbReference type="SAM" id="MobiDB-lite"/>
    </source>
</evidence>
<gene>
    <name evidence="3" type="ORF">AGERDE_LOCUS6267</name>
</gene>
<dbReference type="AlphaFoldDB" id="A0A9N9AUG6"/>
<feature type="compositionally biased region" description="Basic and acidic residues" evidence="1">
    <location>
        <begin position="89"/>
        <end position="112"/>
    </location>
</feature>
<feature type="region of interest" description="Disordered" evidence="1">
    <location>
        <begin position="1"/>
        <end position="124"/>
    </location>
</feature>
<comment type="caution">
    <text evidence="3">The sequence shown here is derived from an EMBL/GenBank/DDBJ whole genome shotgun (WGS) entry which is preliminary data.</text>
</comment>
<evidence type="ECO:0000313" key="4">
    <source>
        <dbReference type="Proteomes" id="UP000789831"/>
    </source>
</evidence>
<dbReference type="PANTHER" id="PTHR47805">
    <property type="entry name" value="SAGA-ASSOCIATED FACTOR 73"/>
    <property type="match status" value="1"/>
</dbReference>
<dbReference type="Gene3D" id="6.10.140.1270">
    <property type="match status" value="1"/>
</dbReference>
<feature type="domain" description="SCA7" evidence="2">
    <location>
        <begin position="115"/>
        <end position="182"/>
    </location>
</feature>
<dbReference type="PROSITE" id="PS51505">
    <property type="entry name" value="SCA7"/>
    <property type="match status" value="1"/>
</dbReference>
<dbReference type="PANTHER" id="PTHR47805:SF1">
    <property type="entry name" value="SAGA-ASSOCIATED FACTOR 73"/>
    <property type="match status" value="1"/>
</dbReference>
<evidence type="ECO:0000313" key="3">
    <source>
        <dbReference type="EMBL" id="CAG8542711.1"/>
    </source>
</evidence>
<keyword evidence="4" id="KW-1185">Reference proteome</keyword>
<protein>
    <submittedName>
        <fullName evidence="3">2435_t:CDS:1</fullName>
    </submittedName>
</protein>
<dbReference type="OrthoDB" id="21678at2759"/>
<dbReference type="GO" id="GO:1904802">
    <property type="term" value="P:RITS complex assembly"/>
    <property type="evidence" value="ECO:0007669"/>
    <property type="project" value="TreeGrafter"/>
</dbReference>
<evidence type="ECO:0000259" key="2">
    <source>
        <dbReference type="PROSITE" id="PS51505"/>
    </source>
</evidence>